<comment type="caution">
    <text evidence="5">The sequence shown here is derived from an EMBL/GenBank/DDBJ whole genome shotgun (WGS) entry which is preliminary data.</text>
</comment>
<dbReference type="InterPro" id="IPR051654">
    <property type="entry name" value="Meroterpenoid_MTases"/>
</dbReference>
<comment type="similarity">
    <text evidence="4">Belongs to the class I-like SAM-binding methyltransferase superfamily.</text>
</comment>
<keyword evidence="6" id="KW-1185">Reference proteome</keyword>
<dbReference type="InterPro" id="IPR029063">
    <property type="entry name" value="SAM-dependent_MTases_sf"/>
</dbReference>
<gene>
    <name evidence="5" type="ORF">VKT23_011261</name>
</gene>
<evidence type="ECO:0000256" key="1">
    <source>
        <dbReference type="ARBA" id="ARBA00005179"/>
    </source>
</evidence>
<dbReference type="Proteomes" id="UP001498398">
    <property type="component" value="Unassembled WGS sequence"/>
</dbReference>
<evidence type="ECO:0000313" key="5">
    <source>
        <dbReference type="EMBL" id="KAK7454507.1"/>
    </source>
</evidence>
<evidence type="ECO:0000256" key="2">
    <source>
        <dbReference type="ARBA" id="ARBA00022679"/>
    </source>
</evidence>
<evidence type="ECO:0008006" key="7">
    <source>
        <dbReference type="Google" id="ProtNLM"/>
    </source>
</evidence>
<protein>
    <recommendedName>
        <fullName evidence="7">Methyltransferase domain-containing protein</fullName>
    </recommendedName>
</protein>
<accession>A0ABR1J8Z6</accession>
<dbReference type="EMBL" id="JBANRG010000024">
    <property type="protein sequence ID" value="KAK7454507.1"/>
    <property type="molecule type" value="Genomic_DNA"/>
</dbReference>
<evidence type="ECO:0000256" key="3">
    <source>
        <dbReference type="ARBA" id="ARBA00022691"/>
    </source>
</evidence>
<dbReference type="CDD" id="cd02440">
    <property type="entry name" value="AdoMet_MTases"/>
    <property type="match status" value="1"/>
</dbReference>
<dbReference type="PANTHER" id="PTHR35897:SF1">
    <property type="entry name" value="METHYLTRANSFERASE AUSD"/>
    <property type="match status" value="1"/>
</dbReference>
<name>A0ABR1J8Z6_9AGAR</name>
<dbReference type="PANTHER" id="PTHR35897">
    <property type="entry name" value="METHYLTRANSFERASE AUSD"/>
    <property type="match status" value="1"/>
</dbReference>
<comment type="pathway">
    <text evidence="1">Secondary metabolite biosynthesis.</text>
</comment>
<keyword evidence="2" id="KW-0808">Transferase</keyword>
<evidence type="ECO:0000256" key="4">
    <source>
        <dbReference type="ARBA" id="ARBA00038314"/>
    </source>
</evidence>
<evidence type="ECO:0000313" key="6">
    <source>
        <dbReference type="Proteomes" id="UP001498398"/>
    </source>
</evidence>
<proteinExistence type="inferred from homology"/>
<dbReference type="Gene3D" id="3.40.50.150">
    <property type="entry name" value="Vaccinia Virus protein VP39"/>
    <property type="match status" value="1"/>
</dbReference>
<organism evidence="5 6">
    <name type="scientific">Marasmiellus scandens</name>
    <dbReference type="NCBI Taxonomy" id="2682957"/>
    <lineage>
        <taxon>Eukaryota</taxon>
        <taxon>Fungi</taxon>
        <taxon>Dikarya</taxon>
        <taxon>Basidiomycota</taxon>
        <taxon>Agaricomycotina</taxon>
        <taxon>Agaricomycetes</taxon>
        <taxon>Agaricomycetidae</taxon>
        <taxon>Agaricales</taxon>
        <taxon>Marasmiineae</taxon>
        <taxon>Omphalotaceae</taxon>
        <taxon>Marasmiellus</taxon>
    </lineage>
</organism>
<sequence>MDSTNTNTEQIKLDLSLLNDGELSLLKSQTGIEDMEALTKHVEDVTSRAHKVFGYQYLTSMTFLKSKFAALPVIYKHVLEVGKSRQDALFLDIGCGLGHDTRKLVWDGYPAQNVIASDLFPEFWTLGHELFKSTPESFPVLFIPGDAFDDNFIPVDSKPSTTKPSTASLASSKSLAPLQGHVSFIHASALFHLFQEEKQVQLAKKLASLLSPAPGSVIFGLHRGLPEAGEVVNGRGETIYLHSAETWKKLWVGEEGSVFSKGEVEVEVNTLEIPFRGKFHALLWSVKRL</sequence>
<keyword evidence="3" id="KW-0949">S-adenosyl-L-methionine</keyword>
<dbReference type="SUPFAM" id="SSF53335">
    <property type="entry name" value="S-adenosyl-L-methionine-dependent methyltransferases"/>
    <property type="match status" value="1"/>
</dbReference>
<reference evidence="5 6" key="1">
    <citation type="submission" date="2024-01" db="EMBL/GenBank/DDBJ databases">
        <title>A draft genome for the cacao thread blight pathogen Marasmiellus scandens.</title>
        <authorList>
            <person name="Baruah I.K."/>
            <person name="Leung J."/>
            <person name="Bukari Y."/>
            <person name="Amoako-Attah I."/>
            <person name="Meinhardt L.W."/>
            <person name="Bailey B.A."/>
            <person name="Cohen S.P."/>
        </authorList>
    </citation>
    <scope>NUCLEOTIDE SEQUENCE [LARGE SCALE GENOMIC DNA]</scope>
    <source>
        <strain evidence="5 6">GH-19</strain>
    </source>
</reference>